<feature type="non-terminal residue" evidence="1">
    <location>
        <position position="121"/>
    </location>
</feature>
<reference evidence="1" key="1">
    <citation type="submission" date="2022-07" db="EMBL/GenBank/DDBJ databases">
        <authorList>
            <person name="Macas J."/>
            <person name="Novak P."/>
            <person name="Neumann P."/>
        </authorList>
    </citation>
    <scope>NUCLEOTIDE SEQUENCE</scope>
</reference>
<evidence type="ECO:0000313" key="2">
    <source>
        <dbReference type="Proteomes" id="UP001152523"/>
    </source>
</evidence>
<sequence>MENIERTNAKSKLPCRRIGRTKGKQLVTGFGYYVDVNTGARTINPGMEVEQIVSKVHNEVGHDPDVNVKFAIPNEKEIRGAARVEKQIDVPSYRTITFKGDGAQVKKPTNLPFEAPGLQWK</sequence>
<dbReference type="EMBL" id="CAMAPF010000922">
    <property type="protein sequence ID" value="CAH9121926.1"/>
    <property type="molecule type" value="Genomic_DNA"/>
</dbReference>
<comment type="caution">
    <text evidence="1">The sequence shown here is derived from an EMBL/GenBank/DDBJ whole genome shotgun (WGS) entry which is preliminary data.</text>
</comment>
<keyword evidence="2" id="KW-1185">Reference proteome</keyword>
<proteinExistence type="predicted"/>
<dbReference type="Proteomes" id="UP001152523">
    <property type="component" value="Unassembled WGS sequence"/>
</dbReference>
<accession>A0AAV0EGG4</accession>
<protein>
    <submittedName>
        <fullName evidence="1">Uncharacterized protein</fullName>
    </submittedName>
</protein>
<evidence type="ECO:0000313" key="1">
    <source>
        <dbReference type="EMBL" id="CAH9121926.1"/>
    </source>
</evidence>
<name>A0AAV0EGG4_9ASTE</name>
<gene>
    <name evidence="1" type="ORF">CEPIT_LOCUS24084</name>
</gene>
<organism evidence="1 2">
    <name type="scientific">Cuscuta epithymum</name>
    <dbReference type="NCBI Taxonomy" id="186058"/>
    <lineage>
        <taxon>Eukaryota</taxon>
        <taxon>Viridiplantae</taxon>
        <taxon>Streptophyta</taxon>
        <taxon>Embryophyta</taxon>
        <taxon>Tracheophyta</taxon>
        <taxon>Spermatophyta</taxon>
        <taxon>Magnoliopsida</taxon>
        <taxon>eudicotyledons</taxon>
        <taxon>Gunneridae</taxon>
        <taxon>Pentapetalae</taxon>
        <taxon>asterids</taxon>
        <taxon>lamiids</taxon>
        <taxon>Solanales</taxon>
        <taxon>Convolvulaceae</taxon>
        <taxon>Cuscuteae</taxon>
        <taxon>Cuscuta</taxon>
        <taxon>Cuscuta subgen. Cuscuta</taxon>
    </lineage>
</organism>
<dbReference type="AlphaFoldDB" id="A0AAV0EGG4"/>